<dbReference type="InterPro" id="IPR023591">
    <property type="entry name" value="Ribosomal_uS2_flav_dom_sf"/>
</dbReference>
<dbReference type="NCBIfam" id="TIGR01011">
    <property type="entry name" value="rpsB_bact"/>
    <property type="match status" value="1"/>
</dbReference>
<dbReference type="CDD" id="cd01425">
    <property type="entry name" value="RPS2"/>
    <property type="match status" value="1"/>
</dbReference>
<name>A0A1F4XIY2_9BACT</name>
<dbReference type="PANTHER" id="PTHR12534:SF0">
    <property type="entry name" value="SMALL RIBOSOMAL SUBUNIT PROTEIN US2M"/>
    <property type="match status" value="1"/>
</dbReference>
<dbReference type="PROSITE" id="PS00962">
    <property type="entry name" value="RIBOSOMAL_S2_1"/>
    <property type="match status" value="1"/>
</dbReference>
<reference evidence="7 8" key="1">
    <citation type="journal article" date="2016" name="Nat. Commun.">
        <title>Thousands of microbial genomes shed light on interconnected biogeochemical processes in an aquifer system.</title>
        <authorList>
            <person name="Anantharaman K."/>
            <person name="Brown C.T."/>
            <person name="Hug L.A."/>
            <person name="Sharon I."/>
            <person name="Castelle C.J."/>
            <person name="Probst A.J."/>
            <person name="Thomas B.C."/>
            <person name="Singh A."/>
            <person name="Wilkins M.J."/>
            <person name="Karaoz U."/>
            <person name="Brodie E.L."/>
            <person name="Williams K.H."/>
            <person name="Hubbard S.S."/>
            <person name="Banfield J.F."/>
        </authorList>
    </citation>
    <scope>NUCLEOTIDE SEQUENCE [LARGE SCALE GENOMIC DNA]</scope>
</reference>
<dbReference type="InterPro" id="IPR018130">
    <property type="entry name" value="Ribosomal_uS2_CS"/>
</dbReference>
<dbReference type="SUPFAM" id="SSF52313">
    <property type="entry name" value="Ribosomal protein S2"/>
    <property type="match status" value="1"/>
</dbReference>
<sequence>MQISLKDMLKAGVHFGHQPSRWNPKMKPYIFGKRAGIYIIDLEKSARKLAEALAFLQKASSEGKTILFATTKLQAIPVLEEAAKACKSPYITKRWLGGFLTNFKMIKKRIRYLLNLEERFAAGEMERYTKKERLEFGKELARLTNTLGGVKQLDALPDVIVIADIVRDHLAISEANKLHIPLVALADVDSNPELVDYPIPANDDAVKSIKYILGKLVEAIQEGKHGLPKAASQQQAKTKIGEQDMAIELTGVDVAAEEALEEDLIAEVVPAER</sequence>
<dbReference type="Proteomes" id="UP000177521">
    <property type="component" value="Unassembled WGS sequence"/>
</dbReference>
<dbReference type="PRINTS" id="PR00395">
    <property type="entry name" value="RIBOSOMALS2"/>
</dbReference>
<dbReference type="GO" id="GO:0006412">
    <property type="term" value="P:translation"/>
    <property type="evidence" value="ECO:0007669"/>
    <property type="project" value="UniProtKB-UniRule"/>
</dbReference>
<dbReference type="Gene3D" id="3.40.50.10490">
    <property type="entry name" value="Glucose-6-phosphate isomerase like protein, domain 1"/>
    <property type="match status" value="1"/>
</dbReference>
<comment type="caution">
    <text evidence="7">The sequence shown here is derived from an EMBL/GenBank/DDBJ whole genome shotgun (WGS) entry which is preliminary data.</text>
</comment>
<dbReference type="HAMAP" id="MF_00291_B">
    <property type="entry name" value="Ribosomal_uS2_B"/>
    <property type="match status" value="1"/>
</dbReference>
<dbReference type="EMBL" id="MEWS01000035">
    <property type="protein sequence ID" value="OGC81711.1"/>
    <property type="molecule type" value="Genomic_DNA"/>
</dbReference>
<comment type="similarity">
    <text evidence="1 5 6">Belongs to the universal ribosomal protein uS2 family.</text>
</comment>
<keyword evidence="3 5" id="KW-0687">Ribonucleoprotein</keyword>
<proteinExistence type="inferred from homology"/>
<organism evidence="7 8">
    <name type="scientific">Candidatus Abawacabacteria bacterium RIFCSPHIGHO2_01_FULL_46_8</name>
    <dbReference type="NCBI Taxonomy" id="1817815"/>
    <lineage>
        <taxon>Bacteria</taxon>
        <taxon>Candidatus Abawacaibacteriota</taxon>
    </lineage>
</organism>
<dbReference type="InterPro" id="IPR005706">
    <property type="entry name" value="Ribosomal_uS2_bac/mit/plastid"/>
</dbReference>
<dbReference type="PANTHER" id="PTHR12534">
    <property type="entry name" value="30S RIBOSOMAL PROTEIN S2 PROKARYOTIC AND ORGANELLAR"/>
    <property type="match status" value="1"/>
</dbReference>
<evidence type="ECO:0000256" key="4">
    <source>
        <dbReference type="ARBA" id="ARBA00035256"/>
    </source>
</evidence>
<evidence type="ECO:0000256" key="2">
    <source>
        <dbReference type="ARBA" id="ARBA00022980"/>
    </source>
</evidence>
<protein>
    <recommendedName>
        <fullName evidence="4 5">Small ribosomal subunit protein uS2</fullName>
    </recommendedName>
</protein>
<dbReference type="Pfam" id="PF00318">
    <property type="entry name" value="Ribosomal_S2"/>
    <property type="match status" value="1"/>
</dbReference>
<evidence type="ECO:0000256" key="1">
    <source>
        <dbReference type="ARBA" id="ARBA00006242"/>
    </source>
</evidence>
<accession>A0A1F4XIY2</accession>
<evidence type="ECO:0000256" key="3">
    <source>
        <dbReference type="ARBA" id="ARBA00023274"/>
    </source>
</evidence>
<dbReference type="InterPro" id="IPR001865">
    <property type="entry name" value="Ribosomal_uS2"/>
</dbReference>
<dbReference type="PROSITE" id="PS00963">
    <property type="entry name" value="RIBOSOMAL_S2_2"/>
    <property type="match status" value="1"/>
</dbReference>
<keyword evidence="2 5" id="KW-0689">Ribosomal protein</keyword>
<dbReference type="GO" id="GO:0003735">
    <property type="term" value="F:structural constituent of ribosome"/>
    <property type="evidence" value="ECO:0007669"/>
    <property type="project" value="InterPro"/>
</dbReference>
<evidence type="ECO:0000256" key="5">
    <source>
        <dbReference type="HAMAP-Rule" id="MF_00291"/>
    </source>
</evidence>
<evidence type="ECO:0000313" key="7">
    <source>
        <dbReference type="EMBL" id="OGC81711.1"/>
    </source>
</evidence>
<dbReference type="GO" id="GO:0015935">
    <property type="term" value="C:small ribosomal subunit"/>
    <property type="evidence" value="ECO:0007669"/>
    <property type="project" value="InterPro"/>
</dbReference>
<evidence type="ECO:0000313" key="8">
    <source>
        <dbReference type="Proteomes" id="UP000177521"/>
    </source>
</evidence>
<evidence type="ECO:0000256" key="6">
    <source>
        <dbReference type="RuleBase" id="RU003631"/>
    </source>
</evidence>
<gene>
    <name evidence="5" type="primary">rpsB</name>
    <name evidence="7" type="ORF">A2788_01060</name>
</gene>
<dbReference type="Gene3D" id="1.10.287.610">
    <property type="entry name" value="Helix hairpin bin"/>
    <property type="match status" value="1"/>
</dbReference>
<dbReference type="AlphaFoldDB" id="A0A1F4XIY2"/>